<protein>
    <submittedName>
        <fullName evidence="2">Uncharacterized protein</fullName>
    </submittedName>
</protein>
<feature type="compositionally biased region" description="Polar residues" evidence="1">
    <location>
        <begin position="115"/>
        <end position="134"/>
    </location>
</feature>
<organism evidence="2 3">
    <name type="scientific">Plakobranchus ocellatus</name>
    <dbReference type="NCBI Taxonomy" id="259542"/>
    <lineage>
        <taxon>Eukaryota</taxon>
        <taxon>Metazoa</taxon>
        <taxon>Spiralia</taxon>
        <taxon>Lophotrochozoa</taxon>
        <taxon>Mollusca</taxon>
        <taxon>Gastropoda</taxon>
        <taxon>Heterobranchia</taxon>
        <taxon>Euthyneura</taxon>
        <taxon>Panpulmonata</taxon>
        <taxon>Sacoglossa</taxon>
        <taxon>Placobranchoidea</taxon>
        <taxon>Plakobranchidae</taxon>
        <taxon>Plakobranchus</taxon>
    </lineage>
</organism>
<keyword evidence="3" id="KW-1185">Reference proteome</keyword>
<gene>
    <name evidence="2" type="ORF">PoB_005230100</name>
</gene>
<evidence type="ECO:0000313" key="2">
    <source>
        <dbReference type="EMBL" id="GFO25796.1"/>
    </source>
</evidence>
<evidence type="ECO:0000256" key="1">
    <source>
        <dbReference type="SAM" id="MobiDB-lite"/>
    </source>
</evidence>
<evidence type="ECO:0000313" key="3">
    <source>
        <dbReference type="Proteomes" id="UP000735302"/>
    </source>
</evidence>
<dbReference type="AlphaFoldDB" id="A0AAV4BRB3"/>
<sequence length="134" mass="15512">MSGTLKWLTAKWKEKREAILQFVVNEAREERVRKFEEAKQLNAEIAGRRWEFYGTCATLPGPSTGTPFIEEFNSNSDSDLELEEEDMDDRLHRRRNTESILQDSYFEVGNDNEGDQTNNIPANSTWTANATEFE</sequence>
<feature type="region of interest" description="Disordered" evidence="1">
    <location>
        <begin position="108"/>
        <end position="134"/>
    </location>
</feature>
<comment type="caution">
    <text evidence="2">The sequence shown here is derived from an EMBL/GenBank/DDBJ whole genome shotgun (WGS) entry which is preliminary data.</text>
</comment>
<name>A0AAV4BRB3_9GAST</name>
<proteinExistence type="predicted"/>
<dbReference type="Proteomes" id="UP000735302">
    <property type="component" value="Unassembled WGS sequence"/>
</dbReference>
<reference evidence="2 3" key="1">
    <citation type="journal article" date="2021" name="Elife">
        <title>Chloroplast acquisition without the gene transfer in kleptoplastic sea slugs, Plakobranchus ocellatus.</title>
        <authorList>
            <person name="Maeda T."/>
            <person name="Takahashi S."/>
            <person name="Yoshida T."/>
            <person name="Shimamura S."/>
            <person name="Takaki Y."/>
            <person name="Nagai Y."/>
            <person name="Toyoda A."/>
            <person name="Suzuki Y."/>
            <person name="Arimoto A."/>
            <person name="Ishii H."/>
            <person name="Satoh N."/>
            <person name="Nishiyama T."/>
            <person name="Hasebe M."/>
            <person name="Maruyama T."/>
            <person name="Minagawa J."/>
            <person name="Obokata J."/>
            <person name="Shigenobu S."/>
        </authorList>
    </citation>
    <scope>NUCLEOTIDE SEQUENCE [LARGE SCALE GENOMIC DNA]</scope>
</reference>
<dbReference type="EMBL" id="BLXT01005777">
    <property type="protein sequence ID" value="GFO25796.1"/>
    <property type="molecule type" value="Genomic_DNA"/>
</dbReference>
<accession>A0AAV4BRB3</accession>